<dbReference type="Proteomes" id="UP001153714">
    <property type="component" value="Chromosome 1"/>
</dbReference>
<dbReference type="AlphaFoldDB" id="A0A9N9N1X1"/>
<sequence>MKTELLFGFCSATACVIMHLTHEGYPDFKHAKIYCLIKAKVATIVTLLNHFFKSLLLSTC</sequence>
<reference evidence="1" key="2">
    <citation type="submission" date="2022-10" db="EMBL/GenBank/DDBJ databases">
        <authorList>
            <consortium name="ENA_rothamsted_submissions"/>
            <consortium name="culmorum"/>
            <person name="King R."/>
        </authorList>
    </citation>
    <scope>NUCLEOTIDE SEQUENCE</scope>
</reference>
<organism evidence="1 2">
    <name type="scientific">Diatraea saccharalis</name>
    <name type="common">sugarcane borer</name>
    <dbReference type="NCBI Taxonomy" id="40085"/>
    <lineage>
        <taxon>Eukaryota</taxon>
        <taxon>Metazoa</taxon>
        <taxon>Ecdysozoa</taxon>
        <taxon>Arthropoda</taxon>
        <taxon>Hexapoda</taxon>
        <taxon>Insecta</taxon>
        <taxon>Pterygota</taxon>
        <taxon>Neoptera</taxon>
        <taxon>Endopterygota</taxon>
        <taxon>Lepidoptera</taxon>
        <taxon>Glossata</taxon>
        <taxon>Ditrysia</taxon>
        <taxon>Pyraloidea</taxon>
        <taxon>Crambidae</taxon>
        <taxon>Crambinae</taxon>
        <taxon>Diatraea</taxon>
    </lineage>
</organism>
<dbReference type="EMBL" id="OU893332">
    <property type="protein sequence ID" value="CAG9782432.1"/>
    <property type="molecule type" value="Genomic_DNA"/>
</dbReference>
<evidence type="ECO:0000313" key="2">
    <source>
        <dbReference type="Proteomes" id="UP001153714"/>
    </source>
</evidence>
<keyword evidence="2" id="KW-1185">Reference proteome</keyword>
<gene>
    <name evidence="1" type="ORF">DIATSA_LOCUS689</name>
</gene>
<accession>A0A9N9N1X1</accession>
<reference evidence="1" key="1">
    <citation type="submission" date="2021-12" db="EMBL/GenBank/DDBJ databases">
        <authorList>
            <person name="King R."/>
        </authorList>
    </citation>
    <scope>NUCLEOTIDE SEQUENCE</scope>
</reference>
<dbReference type="PROSITE" id="PS51257">
    <property type="entry name" value="PROKAR_LIPOPROTEIN"/>
    <property type="match status" value="1"/>
</dbReference>
<evidence type="ECO:0000313" key="1">
    <source>
        <dbReference type="EMBL" id="CAG9782432.1"/>
    </source>
</evidence>
<proteinExistence type="predicted"/>
<name>A0A9N9N1X1_9NEOP</name>
<protein>
    <submittedName>
        <fullName evidence="1">Uncharacterized protein</fullName>
    </submittedName>
</protein>